<sequence>LTETASPASMTYGSQVPSLSGSVTGFAPGQSLSGDSGRVIWTTSATSSSNEGSYGITGNMTLGSLYSGDYIITNASGNATALTITAAPTVDNPVLQTVDNYQSLPTLPEPSSVGASANDSSSPSTPTSSTSSTLSETTNTSLKVIQPAETGGVEILSVEKVKQ</sequence>
<gene>
    <name evidence="3" type="ORF">B1B_13136</name>
</gene>
<dbReference type="AlphaFoldDB" id="T0ZL97"/>
<feature type="region of interest" description="Disordered" evidence="1">
    <location>
        <begin position="102"/>
        <end position="149"/>
    </location>
</feature>
<feature type="non-terminal residue" evidence="3">
    <location>
        <position position="1"/>
    </location>
</feature>
<dbReference type="EMBL" id="AUZY01008640">
    <property type="protein sequence ID" value="EQD45252.1"/>
    <property type="molecule type" value="Genomic_DNA"/>
</dbReference>
<dbReference type="InterPro" id="IPR041286">
    <property type="entry name" value="MBG_2"/>
</dbReference>
<evidence type="ECO:0000313" key="3">
    <source>
        <dbReference type="EMBL" id="EQD45252.1"/>
    </source>
</evidence>
<name>T0ZL97_9ZZZZ</name>
<feature type="domain" description="MBG" evidence="2">
    <location>
        <begin position="1"/>
        <end position="78"/>
    </location>
</feature>
<feature type="compositionally biased region" description="Low complexity" evidence="1">
    <location>
        <begin position="111"/>
        <end position="142"/>
    </location>
</feature>
<evidence type="ECO:0000259" key="2">
    <source>
        <dbReference type="Pfam" id="PF18676"/>
    </source>
</evidence>
<reference evidence="3" key="2">
    <citation type="journal article" date="2014" name="ISME J.">
        <title>Microbial stratification in low pH oxic and suboxic macroscopic growths along an acid mine drainage.</title>
        <authorList>
            <person name="Mendez-Garcia C."/>
            <person name="Mesa V."/>
            <person name="Sprenger R.R."/>
            <person name="Richter M."/>
            <person name="Diez M.S."/>
            <person name="Solano J."/>
            <person name="Bargiela R."/>
            <person name="Golyshina O.V."/>
            <person name="Manteca A."/>
            <person name="Ramos J.L."/>
            <person name="Gallego J.R."/>
            <person name="Llorente I."/>
            <person name="Martins Dos Santos V.A."/>
            <person name="Jensen O.N."/>
            <person name="Pelaez A.I."/>
            <person name="Sanchez J."/>
            <person name="Ferrer M."/>
        </authorList>
    </citation>
    <scope>NUCLEOTIDE SEQUENCE</scope>
</reference>
<comment type="caution">
    <text evidence="3">The sequence shown here is derived from an EMBL/GenBank/DDBJ whole genome shotgun (WGS) entry which is preliminary data.</text>
</comment>
<dbReference type="Pfam" id="PF18676">
    <property type="entry name" value="MBG_2"/>
    <property type="match status" value="1"/>
</dbReference>
<accession>T0ZL97</accession>
<protein>
    <recommendedName>
        <fullName evidence="2">MBG domain-containing protein</fullName>
    </recommendedName>
</protein>
<organism evidence="3">
    <name type="scientific">mine drainage metagenome</name>
    <dbReference type="NCBI Taxonomy" id="410659"/>
    <lineage>
        <taxon>unclassified sequences</taxon>
        <taxon>metagenomes</taxon>
        <taxon>ecological metagenomes</taxon>
    </lineage>
</organism>
<proteinExistence type="predicted"/>
<evidence type="ECO:0000256" key="1">
    <source>
        <dbReference type="SAM" id="MobiDB-lite"/>
    </source>
</evidence>
<reference evidence="3" key="1">
    <citation type="submission" date="2013-08" db="EMBL/GenBank/DDBJ databases">
        <authorList>
            <person name="Mendez C."/>
            <person name="Richter M."/>
            <person name="Ferrer M."/>
            <person name="Sanchez J."/>
        </authorList>
    </citation>
    <scope>NUCLEOTIDE SEQUENCE</scope>
</reference>